<feature type="domain" description="Maelstrom" evidence="13">
    <location>
        <begin position="132"/>
        <end position="337"/>
    </location>
</feature>
<proteinExistence type="inferred from homology"/>
<keyword evidence="9" id="KW-0539">Nucleus</keyword>
<protein>
    <submittedName>
        <fullName evidence="14">Uncharacterized protein</fullName>
    </submittedName>
</protein>
<evidence type="ECO:0000256" key="3">
    <source>
        <dbReference type="ARBA" id="ARBA00007057"/>
    </source>
</evidence>
<comment type="subcellular location">
    <subcellularLocation>
        <location evidence="2">Cytoplasm</location>
    </subcellularLocation>
    <subcellularLocation>
        <location evidence="1">Nucleus</location>
    </subcellularLocation>
</comment>
<dbReference type="PANTHER" id="PTHR21358">
    <property type="entry name" value="PROTEIN MAELSTROM HOMOLOG"/>
    <property type="match status" value="1"/>
</dbReference>
<keyword evidence="8" id="KW-0943">RNA-mediated gene silencing</keyword>
<dbReference type="InterPro" id="IPR039259">
    <property type="entry name" value="Protein_maelstrom"/>
</dbReference>
<feature type="domain" description="HMG box" evidence="12">
    <location>
        <begin position="2"/>
        <end position="59"/>
    </location>
</feature>
<dbReference type="GO" id="GO:0045892">
    <property type="term" value="P:negative regulation of DNA-templated transcription"/>
    <property type="evidence" value="ECO:0007669"/>
    <property type="project" value="TreeGrafter"/>
</dbReference>
<keyword evidence="6" id="KW-0221">Differentiation</keyword>
<keyword evidence="15" id="KW-1185">Reference proteome</keyword>
<dbReference type="Proteomes" id="UP001432146">
    <property type="component" value="Unassembled WGS sequence"/>
</dbReference>
<dbReference type="GO" id="GO:0030154">
    <property type="term" value="P:cell differentiation"/>
    <property type="evidence" value="ECO:0007669"/>
    <property type="project" value="UniProtKB-KW"/>
</dbReference>
<keyword evidence="7" id="KW-0238">DNA-binding</keyword>
<evidence type="ECO:0000256" key="10">
    <source>
        <dbReference type="ARBA" id="ARBA00023254"/>
    </source>
</evidence>
<dbReference type="GO" id="GO:0060964">
    <property type="term" value="P:regulation of miRNA-mediated gene silencing"/>
    <property type="evidence" value="ECO:0007669"/>
    <property type="project" value="InterPro"/>
</dbReference>
<feature type="region of interest" description="Disordered" evidence="11">
    <location>
        <begin position="450"/>
        <end position="473"/>
    </location>
</feature>
<dbReference type="GO" id="GO:0043186">
    <property type="term" value="C:P granule"/>
    <property type="evidence" value="ECO:0007669"/>
    <property type="project" value="TreeGrafter"/>
</dbReference>
<sequence>MSKNAYYFFMLDWAKQQERFGLPAPRNLRELAVACSDDWKILPPHQKGIYKAKAIQYKIKSQGKASTDKKTTIGESLASLELEEKKEQEFHQNMLRYIESVVSLGILHNNLAKLKFIFIHTNWFCKKSIGINKYEFFPAEFAVAEFSIENGIEDVYHELLKAKIPLGWRRDAIEISQQTHQIPLNLEDAENDFSVMYDKFTKFLDARKTGNKYPPLFTLKDLYPAVESLLTKMIDDGRGCLEDYLIYSVEALFGELRNAAVKKVSSRSLPLVIAEHRFAKDYFSDRRGFECEFHKIIDITQYCSKSIVTRWGLTICDYCCEYLDIKMIEGVHCPYDEHFDISIENEIYDIQYRTKNLNIKKKQTIKVDKVSMKHKNEISKRSDKELNRWNADTSIDRVDDVQPCTSQINTATLNMPMRPLRAPKTTAQALEIDETIDPLNEVNFPPIGGRGTTIHRKNNAPIKLPLGRGRGRY</sequence>
<evidence type="ECO:0000256" key="2">
    <source>
        <dbReference type="ARBA" id="ARBA00004496"/>
    </source>
</evidence>
<evidence type="ECO:0000256" key="1">
    <source>
        <dbReference type="ARBA" id="ARBA00004123"/>
    </source>
</evidence>
<evidence type="ECO:0000256" key="4">
    <source>
        <dbReference type="ARBA" id="ARBA00022473"/>
    </source>
</evidence>
<dbReference type="Pfam" id="PF09011">
    <property type="entry name" value="HMG_box_2"/>
    <property type="match status" value="1"/>
</dbReference>
<evidence type="ECO:0000313" key="15">
    <source>
        <dbReference type="Proteomes" id="UP001432146"/>
    </source>
</evidence>
<keyword evidence="5" id="KW-0963">Cytoplasm</keyword>
<comment type="similarity">
    <text evidence="3">Belongs to the maelstrom family.</text>
</comment>
<name>A0AAW0ZS68_9HYME</name>
<evidence type="ECO:0000256" key="8">
    <source>
        <dbReference type="ARBA" id="ARBA00023158"/>
    </source>
</evidence>
<dbReference type="EMBL" id="JAWNGG020000147">
    <property type="protein sequence ID" value="KAK9299561.1"/>
    <property type="molecule type" value="Genomic_DNA"/>
</dbReference>
<evidence type="ECO:0000256" key="6">
    <source>
        <dbReference type="ARBA" id="ARBA00022782"/>
    </source>
</evidence>
<keyword evidence="4" id="KW-0217">Developmental protein</keyword>
<dbReference type="SUPFAM" id="SSF47095">
    <property type="entry name" value="HMG-box"/>
    <property type="match status" value="1"/>
</dbReference>
<dbReference type="GO" id="GO:0034587">
    <property type="term" value="P:piRNA processing"/>
    <property type="evidence" value="ECO:0007669"/>
    <property type="project" value="TreeGrafter"/>
</dbReference>
<accession>A0AAW0ZS68</accession>
<dbReference type="GO" id="GO:0005634">
    <property type="term" value="C:nucleus"/>
    <property type="evidence" value="ECO:0007669"/>
    <property type="project" value="UniProtKB-SubCell"/>
</dbReference>
<dbReference type="InterPro" id="IPR036910">
    <property type="entry name" value="HMG_box_dom_sf"/>
</dbReference>
<evidence type="ECO:0000259" key="13">
    <source>
        <dbReference type="Pfam" id="PF13017"/>
    </source>
</evidence>
<dbReference type="Gene3D" id="1.10.30.10">
    <property type="entry name" value="High mobility group box domain"/>
    <property type="match status" value="1"/>
</dbReference>
<dbReference type="GO" id="GO:0043565">
    <property type="term" value="F:sequence-specific DNA binding"/>
    <property type="evidence" value="ECO:0007669"/>
    <property type="project" value="TreeGrafter"/>
</dbReference>
<evidence type="ECO:0000256" key="7">
    <source>
        <dbReference type="ARBA" id="ARBA00023125"/>
    </source>
</evidence>
<reference evidence="14 15" key="1">
    <citation type="submission" date="2024-05" db="EMBL/GenBank/DDBJ databases">
        <title>The nuclear and mitochondrial genome assemblies of Tetragonisca angustula (Apidae: Meliponini), a tiny yet remarkable pollinator in the Neotropics.</title>
        <authorList>
            <person name="Ferrari R."/>
            <person name="Ricardo P.C."/>
            <person name="Dias F.C."/>
            <person name="Araujo N.S."/>
            <person name="Soares D.O."/>
            <person name="Zhou Q.-S."/>
            <person name="Zhu C.-D."/>
            <person name="Coutinho L."/>
            <person name="Airas M.C."/>
            <person name="Batista T.M."/>
        </authorList>
    </citation>
    <scope>NUCLEOTIDE SEQUENCE [LARGE SCALE GENOMIC DNA]</scope>
    <source>
        <strain evidence="14">ASF017062</strain>
        <tissue evidence="14">Abdomen</tissue>
    </source>
</reference>
<dbReference type="Pfam" id="PF13017">
    <property type="entry name" value="Maelstrom"/>
    <property type="match status" value="1"/>
</dbReference>
<gene>
    <name evidence="14" type="ORF">QLX08_007466</name>
</gene>
<evidence type="ECO:0000313" key="14">
    <source>
        <dbReference type="EMBL" id="KAK9299561.1"/>
    </source>
</evidence>
<evidence type="ECO:0000256" key="9">
    <source>
        <dbReference type="ARBA" id="ARBA00023242"/>
    </source>
</evidence>
<dbReference type="AlphaFoldDB" id="A0AAW0ZS68"/>
<dbReference type="PANTHER" id="PTHR21358:SF4">
    <property type="entry name" value="PROTEIN MAELSTROM HOMOLOG"/>
    <property type="match status" value="1"/>
</dbReference>
<keyword evidence="10" id="KW-0469">Meiosis</keyword>
<dbReference type="GO" id="GO:0007283">
    <property type="term" value="P:spermatogenesis"/>
    <property type="evidence" value="ECO:0007669"/>
    <property type="project" value="TreeGrafter"/>
</dbReference>
<organism evidence="14 15">
    <name type="scientific">Tetragonisca angustula</name>
    <dbReference type="NCBI Taxonomy" id="166442"/>
    <lineage>
        <taxon>Eukaryota</taxon>
        <taxon>Metazoa</taxon>
        <taxon>Ecdysozoa</taxon>
        <taxon>Arthropoda</taxon>
        <taxon>Hexapoda</taxon>
        <taxon>Insecta</taxon>
        <taxon>Pterygota</taxon>
        <taxon>Neoptera</taxon>
        <taxon>Endopterygota</taxon>
        <taxon>Hymenoptera</taxon>
        <taxon>Apocrita</taxon>
        <taxon>Aculeata</taxon>
        <taxon>Apoidea</taxon>
        <taxon>Anthophila</taxon>
        <taxon>Apidae</taxon>
        <taxon>Tetragonisca</taxon>
    </lineage>
</organism>
<dbReference type="GO" id="GO:0007140">
    <property type="term" value="P:male meiotic nuclear division"/>
    <property type="evidence" value="ECO:0007669"/>
    <property type="project" value="TreeGrafter"/>
</dbReference>
<comment type="caution">
    <text evidence="14">The sequence shown here is derived from an EMBL/GenBank/DDBJ whole genome shotgun (WGS) entry which is preliminary data.</text>
</comment>
<evidence type="ECO:0000259" key="12">
    <source>
        <dbReference type="Pfam" id="PF09011"/>
    </source>
</evidence>
<dbReference type="InterPro" id="IPR024970">
    <property type="entry name" value="Maelstrom"/>
</dbReference>
<evidence type="ECO:0000256" key="5">
    <source>
        <dbReference type="ARBA" id="ARBA00022490"/>
    </source>
</evidence>
<evidence type="ECO:0000256" key="11">
    <source>
        <dbReference type="SAM" id="MobiDB-lite"/>
    </source>
</evidence>
<dbReference type="InterPro" id="IPR009071">
    <property type="entry name" value="HMG_box_dom"/>
</dbReference>